<dbReference type="InterPro" id="IPR021133">
    <property type="entry name" value="HEAT_type_2"/>
</dbReference>
<dbReference type="InterPro" id="IPR058033">
    <property type="entry name" value="ARM_TBCD_2nd"/>
</dbReference>
<evidence type="ECO:0000313" key="6">
    <source>
        <dbReference type="Proteomes" id="UP000011761"/>
    </source>
</evidence>
<dbReference type="PROSITE" id="PS50077">
    <property type="entry name" value="HEAT_REPEAT"/>
    <property type="match status" value="1"/>
</dbReference>
<dbReference type="eggNOG" id="KOG1943">
    <property type="taxonomic scope" value="Eukaryota"/>
</dbReference>
<evidence type="ECO:0000256" key="1">
    <source>
        <dbReference type="ARBA" id="ARBA00023186"/>
    </source>
</evidence>
<dbReference type="InterPro" id="IPR011989">
    <property type="entry name" value="ARM-like"/>
</dbReference>
<dbReference type="GO" id="GO:0005096">
    <property type="term" value="F:GTPase activator activity"/>
    <property type="evidence" value="ECO:0007669"/>
    <property type="project" value="InterPro"/>
</dbReference>
<dbReference type="EMBL" id="KB445563">
    <property type="protein sequence ID" value="EMC91636.1"/>
    <property type="molecule type" value="Genomic_DNA"/>
</dbReference>
<dbReference type="Pfam" id="PF25767">
    <property type="entry name" value="ARM_TBCD_2nd"/>
    <property type="match status" value="1"/>
</dbReference>
<feature type="domain" description="Tubulin-folding cofactor D C-terminal" evidence="3">
    <location>
        <begin position="893"/>
        <end position="1057"/>
    </location>
</feature>
<sequence length="1137" mass="123902">MESPDEEDDVKLIKASASLLSDLESALPLLLWRPAATAAGKQRVHTRVKQRDLDYVIKLIEPFQGEPQLLDARLKYLLPPLVEAYLAYLPLTGGNRADRHVDLETAVCTILYTLCKVRGHKVIVRFFSNEARYLEPLVERLERTTAPKCDVDVAWQVHYVLLLWLSHLLLTPFDLSSISETKPAISQALNLELPAELPPVAIRCVTVGLHHLPSATKAQDAAAAMLVRLSARPDMQKLHLGDSLVRYAIQSLTADGNESTTIYQQLAPLRFLSGIAASSEMGHLVPQIYRTCLRLSVNEGSPATGNAVAKMLVIKTFRSVAILSLRAVPAEGPLASFLQTTSVLEDVIDYLLRSLRDRDTPVRYVAAKSISLIVLDLDPDMGHEVIQAVLDSFLEDMPRTGGVLDVRAADPLRWHGQTLTLAHSLFKRTASPAQLSSIINTLIAALQFEQRTTTGSTLGTNVRDAANFGIWSVSRRYTTAELLRVDATSLHFSCGEVPVLLAVATQLILSACLDPAGNIRRGSSAALQELVGRHPNQVHEGISLVQIVEYQAVGLRRRATIDVSNNAAVLRCNYWEALVEGLLGWRGIGSPDVASREAAATSLAKLSTIDGRTQDVIDRLAEHLTECPPSEAEVLHGLLLSVSNALDTDYKVSTVGLWPLIERLTQFLSNFTPRILRSELPAAAAQLITSLCRCRLQNGDRDEADDQIPLIESLVERLTARQEESVLRHLPALVQALLALRREAKQPLGAIGVQTLCKKVATDTSKTTLGGAGRLIALGALAAAYGSGLHGEKAETVVRTLAAVVNSAGVDWRVIGVRALRLAVQSTSTSSTIDGNIANTIAQALHRGLHDYTIDERGDVGSLVRLEAIAAVVDILSSAAFSQQAESVRLLQSGIFRLSLEKLDRVRVQAAMCRRRFLQSREPVTDIASVSTYEYFCDAMSPLLSNSADASEQRAVLEGCISCAGVCAEALLQASRAALAKTLDAVDDELLADHLTAFAAVLKAMLIARSDMHPALELLAFLLNMQIPQRLADTDFKWRGLLSTIQKSHHKSNDIPKILAAVHVYQGLADVAVLRGDVVRKLASMLKTNPYPRVRVTVAEALFLATGYEELKAKDWTKPVKENADVVETLLQKHVID</sequence>
<protein>
    <submittedName>
        <fullName evidence="5">Uncharacterized protein</fullName>
    </submittedName>
</protein>
<evidence type="ECO:0000256" key="2">
    <source>
        <dbReference type="PROSITE-ProRule" id="PRU00103"/>
    </source>
</evidence>
<dbReference type="GO" id="GO:0048487">
    <property type="term" value="F:beta-tubulin binding"/>
    <property type="evidence" value="ECO:0007669"/>
    <property type="project" value="InterPro"/>
</dbReference>
<feature type="repeat" description="HEAT" evidence="2">
    <location>
        <begin position="347"/>
        <end position="384"/>
    </location>
</feature>
<dbReference type="SUPFAM" id="SSF48371">
    <property type="entry name" value="ARM repeat"/>
    <property type="match status" value="2"/>
</dbReference>
<dbReference type="Gene3D" id="1.25.10.10">
    <property type="entry name" value="Leucine-rich Repeat Variant"/>
    <property type="match status" value="1"/>
</dbReference>
<feature type="domain" description="Tubulin-folding cofactor D ARM repeats" evidence="4">
    <location>
        <begin position="340"/>
        <end position="541"/>
    </location>
</feature>
<keyword evidence="6" id="KW-1185">Reference proteome</keyword>
<evidence type="ECO:0000259" key="3">
    <source>
        <dbReference type="Pfam" id="PF12612"/>
    </source>
</evidence>
<dbReference type="InterPro" id="IPR016024">
    <property type="entry name" value="ARM-type_fold"/>
</dbReference>
<organism evidence="5 6">
    <name type="scientific">Baudoinia panamericana (strain UAMH 10762)</name>
    <name type="common">Angels' share fungus</name>
    <name type="synonym">Baudoinia compniacensis (strain UAMH 10762)</name>
    <dbReference type="NCBI Taxonomy" id="717646"/>
    <lineage>
        <taxon>Eukaryota</taxon>
        <taxon>Fungi</taxon>
        <taxon>Dikarya</taxon>
        <taxon>Ascomycota</taxon>
        <taxon>Pezizomycotina</taxon>
        <taxon>Dothideomycetes</taxon>
        <taxon>Dothideomycetidae</taxon>
        <taxon>Mycosphaerellales</taxon>
        <taxon>Teratosphaeriaceae</taxon>
        <taxon>Baudoinia</taxon>
    </lineage>
</organism>
<dbReference type="Proteomes" id="UP000011761">
    <property type="component" value="Unassembled WGS sequence"/>
</dbReference>
<dbReference type="OMA" id="EPHEAWH"/>
<evidence type="ECO:0000313" key="5">
    <source>
        <dbReference type="EMBL" id="EMC91636.1"/>
    </source>
</evidence>
<accession>M2M4V4</accession>
<reference evidence="5 6" key="1">
    <citation type="journal article" date="2012" name="PLoS Pathog.">
        <title>Diverse lifestyles and strategies of plant pathogenesis encoded in the genomes of eighteen Dothideomycetes fungi.</title>
        <authorList>
            <person name="Ohm R.A."/>
            <person name="Feau N."/>
            <person name="Henrissat B."/>
            <person name="Schoch C.L."/>
            <person name="Horwitz B.A."/>
            <person name="Barry K.W."/>
            <person name="Condon B.J."/>
            <person name="Copeland A.C."/>
            <person name="Dhillon B."/>
            <person name="Glaser F."/>
            <person name="Hesse C.N."/>
            <person name="Kosti I."/>
            <person name="LaButti K."/>
            <person name="Lindquist E.A."/>
            <person name="Lucas S."/>
            <person name="Salamov A.A."/>
            <person name="Bradshaw R.E."/>
            <person name="Ciuffetti L."/>
            <person name="Hamelin R.C."/>
            <person name="Kema G.H.J."/>
            <person name="Lawrence C."/>
            <person name="Scott J.A."/>
            <person name="Spatafora J.W."/>
            <person name="Turgeon B.G."/>
            <person name="de Wit P.J.G.M."/>
            <person name="Zhong S."/>
            <person name="Goodwin S.B."/>
            <person name="Grigoriev I.V."/>
        </authorList>
    </citation>
    <scope>NUCLEOTIDE SEQUENCE [LARGE SCALE GENOMIC DNA]</scope>
    <source>
        <strain evidence="5 6">UAMH 10762</strain>
    </source>
</reference>
<dbReference type="GO" id="GO:0007023">
    <property type="term" value="P:post-chaperonin tubulin folding pathway"/>
    <property type="evidence" value="ECO:0007669"/>
    <property type="project" value="InterPro"/>
</dbReference>
<dbReference type="InterPro" id="IPR022577">
    <property type="entry name" value="TBCD_C"/>
</dbReference>
<dbReference type="KEGG" id="bcom:BAUCODRAFT_116501"/>
<dbReference type="Pfam" id="PF12612">
    <property type="entry name" value="TFCD_C"/>
    <property type="match status" value="1"/>
</dbReference>
<dbReference type="STRING" id="717646.M2M4V4"/>
<name>M2M4V4_BAUPA</name>
<dbReference type="Pfam" id="PF23579">
    <property type="entry name" value="ARM_TBCD"/>
    <property type="match status" value="1"/>
</dbReference>
<dbReference type="HOGENOM" id="CLU_003043_3_0_1"/>
<proteinExistence type="predicted"/>
<dbReference type="PANTHER" id="PTHR12658">
    <property type="entry name" value="BETA-TUBULIN COFACTOR D"/>
    <property type="match status" value="1"/>
</dbReference>
<dbReference type="InterPro" id="IPR033162">
    <property type="entry name" value="TBCD"/>
</dbReference>
<dbReference type="GeneID" id="19107266"/>
<dbReference type="GO" id="GO:0007021">
    <property type="term" value="P:tubulin complex assembly"/>
    <property type="evidence" value="ECO:0007669"/>
    <property type="project" value="InterPro"/>
</dbReference>
<dbReference type="PANTHER" id="PTHR12658:SF0">
    <property type="entry name" value="TUBULIN-SPECIFIC CHAPERONE D"/>
    <property type="match status" value="1"/>
</dbReference>
<evidence type="ECO:0000259" key="4">
    <source>
        <dbReference type="Pfam" id="PF25767"/>
    </source>
</evidence>
<dbReference type="AlphaFoldDB" id="M2M4V4"/>
<dbReference type="OrthoDB" id="10253476at2759"/>
<dbReference type="GO" id="GO:0000226">
    <property type="term" value="P:microtubule cytoskeleton organization"/>
    <property type="evidence" value="ECO:0007669"/>
    <property type="project" value="TreeGrafter"/>
</dbReference>
<keyword evidence="1" id="KW-0143">Chaperone</keyword>
<gene>
    <name evidence="5" type="ORF">BAUCODRAFT_116501</name>
</gene>
<dbReference type="RefSeq" id="XP_007681147.1">
    <property type="nucleotide sequence ID" value="XM_007682957.1"/>
</dbReference>